<evidence type="ECO:0000256" key="4">
    <source>
        <dbReference type="ARBA" id="ARBA00023125"/>
    </source>
</evidence>
<dbReference type="GO" id="GO:0000976">
    <property type="term" value="F:transcription cis-regulatory region binding"/>
    <property type="evidence" value="ECO:0007669"/>
    <property type="project" value="TreeGrafter"/>
</dbReference>
<dbReference type="Gene3D" id="3.40.50.2300">
    <property type="match status" value="1"/>
</dbReference>
<dbReference type="InterPro" id="IPR011006">
    <property type="entry name" value="CheY-like_superfamily"/>
</dbReference>
<dbReference type="InterPro" id="IPR001789">
    <property type="entry name" value="Sig_transdc_resp-reg_receiver"/>
</dbReference>
<dbReference type="GO" id="GO:0000156">
    <property type="term" value="F:phosphorelay response regulator activity"/>
    <property type="evidence" value="ECO:0007669"/>
    <property type="project" value="TreeGrafter"/>
</dbReference>
<dbReference type="InterPro" id="IPR001867">
    <property type="entry name" value="OmpR/PhoB-type_DNA-bd"/>
</dbReference>
<reference evidence="8" key="1">
    <citation type="submission" date="2020-05" db="EMBL/GenBank/DDBJ databases">
        <authorList>
            <person name="Chiriac C."/>
            <person name="Salcher M."/>
            <person name="Ghai R."/>
            <person name="Kavagutti S V."/>
        </authorList>
    </citation>
    <scope>NUCLEOTIDE SEQUENCE</scope>
</reference>
<dbReference type="SMART" id="SM00862">
    <property type="entry name" value="Trans_reg_C"/>
    <property type="match status" value="1"/>
</dbReference>
<dbReference type="GO" id="GO:0032993">
    <property type="term" value="C:protein-DNA complex"/>
    <property type="evidence" value="ECO:0007669"/>
    <property type="project" value="TreeGrafter"/>
</dbReference>
<keyword evidence="5" id="KW-0804">Transcription</keyword>
<keyword evidence="2" id="KW-0902">Two-component regulatory system</keyword>
<dbReference type="PANTHER" id="PTHR48111">
    <property type="entry name" value="REGULATOR OF RPOS"/>
    <property type="match status" value="1"/>
</dbReference>
<dbReference type="Gene3D" id="6.10.250.690">
    <property type="match status" value="1"/>
</dbReference>
<dbReference type="GO" id="GO:0006355">
    <property type="term" value="P:regulation of DNA-templated transcription"/>
    <property type="evidence" value="ECO:0007669"/>
    <property type="project" value="InterPro"/>
</dbReference>
<dbReference type="CDD" id="cd17627">
    <property type="entry name" value="REC_OmpR_PrrA-like"/>
    <property type="match status" value="1"/>
</dbReference>
<name>A0A6J6GVS5_9ZZZZ</name>
<dbReference type="EMBL" id="CAEZUK010000148">
    <property type="protein sequence ID" value="CAB4603869.1"/>
    <property type="molecule type" value="Genomic_DNA"/>
</dbReference>
<sequence length="242" mass="27139">MALSDSSHIAKILIAEDDPGIRVSLTRALTFQNYDVIAVNDGAKVLEAVDEFNPDLVILDVSMPYVDGLTACRLIRQKHQSLPILMLTARHEVSDRVAGLDAGADDYVVKPFALEELSARLRSMLRRTLVPSDTANLVVSDLVLDLRARTAHRGQRELILTKTELDLLEILMTNAGIVLERDVLYDRIWGFNFETGSRSLDVYIGYLRRKTEEGGEPRVLHTIRGVGYVVRPPTDSDWQIQE</sequence>
<evidence type="ECO:0000259" key="7">
    <source>
        <dbReference type="PROSITE" id="PS51755"/>
    </source>
</evidence>
<accession>A0A6J6GVS5</accession>
<dbReference type="FunFam" id="1.10.10.10:FF:000005">
    <property type="entry name" value="Two-component system response regulator"/>
    <property type="match status" value="1"/>
</dbReference>
<dbReference type="AlphaFoldDB" id="A0A6J6GVS5"/>
<dbReference type="PROSITE" id="PS51755">
    <property type="entry name" value="OMPR_PHOB"/>
    <property type="match status" value="1"/>
</dbReference>
<dbReference type="GO" id="GO:0005829">
    <property type="term" value="C:cytosol"/>
    <property type="evidence" value="ECO:0007669"/>
    <property type="project" value="TreeGrafter"/>
</dbReference>
<dbReference type="Gene3D" id="1.10.10.10">
    <property type="entry name" value="Winged helix-like DNA-binding domain superfamily/Winged helix DNA-binding domain"/>
    <property type="match status" value="1"/>
</dbReference>
<evidence type="ECO:0000256" key="1">
    <source>
        <dbReference type="ARBA" id="ARBA00022553"/>
    </source>
</evidence>
<gene>
    <name evidence="8" type="ORF">UFOPK1820_00928</name>
</gene>
<feature type="domain" description="Response regulatory" evidence="6">
    <location>
        <begin position="11"/>
        <end position="125"/>
    </location>
</feature>
<dbReference type="CDD" id="cd00383">
    <property type="entry name" value="trans_reg_C"/>
    <property type="match status" value="1"/>
</dbReference>
<dbReference type="PANTHER" id="PTHR48111:SF22">
    <property type="entry name" value="REGULATOR OF RPOS"/>
    <property type="match status" value="1"/>
</dbReference>
<evidence type="ECO:0000313" key="8">
    <source>
        <dbReference type="EMBL" id="CAB4603869.1"/>
    </source>
</evidence>
<organism evidence="8">
    <name type="scientific">freshwater metagenome</name>
    <dbReference type="NCBI Taxonomy" id="449393"/>
    <lineage>
        <taxon>unclassified sequences</taxon>
        <taxon>metagenomes</taxon>
        <taxon>ecological metagenomes</taxon>
    </lineage>
</organism>
<dbReference type="SMART" id="SM00448">
    <property type="entry name" value="REC"/>
    <property type="match status" value="1"/>
</dbReference>
<proteinExistence type="predicted"/>
<keyword evidence="1" id="KW-0597">Phosphoprotein</keyword>
<evidence type="ECO:0000256" key="5">
    <source>
        <dbReference type="ARBA" id="ARBA00023163"/>
    </source>
</evidence>
<keyword evidence="4" id="KW-0238">DNA-binding</keyword>
<dbReference type="Pfam" id="PF00486">
    <property type="entry name" value="Trans_reg_C"/>
    <property type="match status" value="1"/>
</dbReference>
<dbReference type="PROSITE" id="PS50110">
    <property type="entry name" value="RESPONSE_REGULATORY"/>
    <property type="match status" value="1"/>
</dbReference>
<dbReference type="SUPFAM" id="SSF52172">
    <property type="entry name" value="CheY-like"/>
    <property type="match status" value="1"/>
</dbReference>
<dbReference type="Pfam" id="PF00072">
    <property type="entry name" value="Response_reg"/>
    <property type="match status" value="1"/>
</dbReference>
<keyword evidence="3" id="KW-0805">Transcription regulation</keyword>
<dbReference type="InterPro" id="IPR036388">
    <property type="entry name" value="WH-like_DNA-bd_sf"/>
</dbReference>
<feature type="domain" description="OmpR/PhoB-type" evidence="7">
    <location>
        <begin position="134"/>
        <end position="232"/>
    </location>
</feature>
<evidence type="ECO:0000256" key="2">
    <source>
        <dbReference type="ARBA" id="ARBA00023012"/>
    </source>
</evidence>
<evidence type="ECO:0000259" key="6">
    <source>
        <dbReference type="PROSITE" id="PS50110"/>
    </source>
</evidence>
<protein>
    <submittedName>
        <fullName evidence="8">Unannotated protein</fullName>
    </submittedName>
</protein>
<dbReference type="InterPro" id="IPR039420">
    <property type="entry name" value="WalR-like"/>
</dbReference>
<evidence type="ECO:0000256" key="3">
    <source>
        <dbReference type="ARBA" id="ARBA00023015"/>
    </source>
</evidence>